<evidence type="ECO:0008006" key="3">
    <source>
        <dbReference type="Google" id="ProtNLM"/>
    </source>
</evidence>
<keyword evidence="2" id="KW-1185">Reference proteome</keyword>
<accession>A0A6M0QSH9</accession>
<dbReference type="EMBL" id="JAAIVJ010000004">
    <property type="protein sequence ID" value="NEY90397.1"/>
    <property type="molecule type" value="Genomic_DNA"/>
</dbReference>
<proteinExistence type="predicted"/>
<protein>
    <recommendedName>
        <fullName evidence="3">Glycosyl transferase family 2</fullName>
    </recommendedName>
</protein>
<organism evidence="1 2">
    <name type="scientific">Tabrizicola oligotrophica</name>
    <dbReference type="NCBI Taxonomy" id="2710650"/>
    <lineage>
        <taxon>Bacteria</taxon>
        <taxon>Pseudomonadati</taxon>
        <taxon>Pseudomonadota</taxon>
        <taxon>Alphaproteobacteria</taxon>
        <taxon>Rhodobacterales</taxon>
        <taxon>Paracoccaceae</taxon>
        <taxon>Tabrizicola</taxon>
    </lineage>
</organism>
<reference evidence="1 2" key="1">
    <citation type="submission" date="2020-02" db="EMBL/GenBank/DDBJ databases">
        <authorList>
            <person name="Chen W.-M."/>
        </authorList>
    </citation>
    <scope>NUCLEOTIDE SEQUENCE [LARGE SCALE GENOMIC DNA]</scope>
    <source>
        <strain evidence="1 2">KMS-5</strain>
    </source>
</reference>
<sequence length="326" mass="35509">MPPSWAVVATVDEPAPLVAAFVAHHLNEGAQAVHLFLDKGDPETVRLLRGMKGCLLTRCNKDHWEAHNNGTHPYLHTRRQIINANIAYAACRADWLIHCDADEFIRDGAAVSAALAKAPADCDHLRLRVAERVMPATATQSGLFDGIFRLPAHSQDTALAEIYHPVAAYLDRGLTGHPNGKGVVRVGRGLTLGIHQPTPEIPSLPIPGTRLLHFDGLTEFHYLLKLLRRAHEKPLPGPPRHKPGRLGQIDAMKENAADPEFFRALVRALKTLTAAQEARLTALDVIDTTAFAPNLGGLALDLSVASFDAALREKLAKFLDQIGFQA</sequence>
<comment type="caution">
    <text evidence="1">The sequence shown here is derived from an EMBL/GenBank/DDBJ whole genome shotgun (WGS) entry which is preliminary data.</text>
</comment>
<name>A0A6M0QSH9_9RHOB</name>
<evidence type="ECO:0000313" key="2">
    <source>
        <dbReference type="Proteomes" id="UP000477782"/>
    </source>
</evidence>
<gene>
    <name evidence="1" type="ORF">G4Z14_08810</name>
</gene>
<dbReference type="Proteomes" id="UP000477782">
    <property type="component" value="Unassembled WGS sequence"/>
</dbReference>
<dbReference type="Pfam" id="PF13704">
    <property type="entry name" value="Glyco_tranf_2_4"/>
    <property type="match status" value="1"/>
</dbReference>
<dbReference type="AlphaFoldDB" id="A0A6M0QSH9"/>
<dbReference type="RefSeq" id="WP_164624826.1">
    <property type="nucleotide sequence ID" value="NZ_JAAIVJ010000004.1"/>
</dbReference>
<evidence type="ECO:0000313" key="1">
    <source>
        <dbReference type="EMBL" id="NEY90397.1"/>
    </source>
</evidence>